<evidence type="ECO:0000313" key="2">
    <source>
        <dbReference type="Proteomes" id="UP000251314"/>
    </source>
</evidence>
<dbReference type="STRING" id="29920.A0A329RHP3"/>
<keyword evidence="2" id="KW-1185">Reference proteome</keyword>
<name>A0A329RHP3_9STRA</name>
<organism evidence="1 2">
    <name type="scientific">Phytophthora cactorum</name>
    <dbReference type="NCBI Taxonomy" id="29920"/>
    <lineage>
        <taxon>Eukaryota</taxon>
        <taxon>Sar</taxon>
        <taxon>Stramenopiles</taxon>
        <taxon>Oomycota</taxon>
        <taxon>Peronosporomycetes</taxon>
        <taxon>Peronosporales</taxon>
        <taxon>Peronosporaceae</taxon>
        <taxon>Phytophthora</taxon>
    </lineage>
</organism>
<dbReference type="Proteomes" id="UP000251314">
    <property type="component" value="Unassembled WGS sequence"/>
</dbReference>
<dbReference type="OrthoDB" id="126885at2759"/>
<proteinExistence type="predicted"/>
<dbReference type="VEuPathDB" id="FungiDB:PC110_g19627"/>
<accession>A0A329RHP3</accession>
<gene>
    <name evidence="1" type="ORF">PC110_g19627</name>
</gene>
<protein>
    <recommendedName>
        <fullName evidence="3">GAG-pre-integrase domain-containing protein</fullName>
    </recommendedName>
</protein>
<evidence type="ECO:0000313" key="1">
    <source>
        <dbReference type="EMBL" id="RAW23940.1"/>
    </source>
</evidence>
<evidence type="ECO:0008006" key="3">
    <source>
        <dbReference type="Google" id="ProtNLM"/>
    </source>
</evidence>
<dbReference type="AlphaFoldDB" id="A0A329RHP3"/>
<dbReference type="EMBL" id="MJFZ01000963">
    <property type="protein sequence ID" value="RAW23940.1"/>
    <property type="molecule type" value="Genomic_DNA"/>
</dbReference>
<sequence length="282" mass="32250">MLHNVRMDNVHFYQGYDGKTQDNVRVGGVTLRVENNKSPHTEVALPFKNVLLMPSAPDNLLSMDKLEMEGWTVKFGFINSHRVCWLRKGHVELGLMKNNRRYRLKAMAVAVYTVPALRSVVQQPPSDSSVLVQRKPNDCTSLQRWHLRFAHLNLATLLRMAKNGAATGMGSGLYDDADSLCWTCKERKMTRMSSKQTVTRRATRSYQKLISDMCYVGVVTYNGYEHFQLVHDEASRYLWGFLLRRKQEATEVVMNISSGSLHKDTRLKCSILTKAMNFSTEP</sequence>
<comment type="caution">
    <text evidence="1">The sequence shown here is derived from an EMBL/GenBank/DDBJ whole genome shotgun (WGS) entry which is preliminary data.</text>
</comment>
<reference evidence="1 2" key="1">
    <citation type="submission" date="2018-01" db="EMBL/GenBank/DDBJ databases">
        <title>Draft genome of the strawberry crown rot pathogen Phytophthora cactorum.</title>
        <authorList>
            <person name="Armitage A.D."/>
            <person name="Lysoe E."/>
            <person name="Nellist C.F."/>
            <person name="Harrison R.J."/>
            <person name="Brurberg M.B."/>
        </authorList>
    </citation>
    <scope>NUCLEOTIDE SEQUENCE [LARGE SCALE GENOMIC DNA]</scope>
    <source>
        <strain evidence="1 2">10300</strain>
    </source>
</reference>